<reference evidence="2 3" key="1">
    <citation type="journal article" date="2013" name="Nature">
        <title>Insights into bilaterian evolution from three spiralian genomes.</title>
        <authorList>
            <person name="Simakov O."/>
            <person name="Marletaz F."/>
            <person name="Cho S.J."/>
            <person name="Edsinger-Gonzales E."/>
            <person name="Havlak P."/>
            <person name="Hellsten U."/>
            <person name="Kuo D.H."/>
            <person name="Larsson T."/>
            <person name="Lv J."/>
            <person name="Arendt D."/>
            <person name="Savage R."/>
            <person name="Osoegawa K."/>
            <person name="de Jong P."/>
            <person name="Grimwood J."/>
            <person name="Chapman J.A."/>
            <person name="Shapiro H."/>
            <person name="Aerts A."/>
            <person name="Otillar R.P."/>
            <person name="Terry A.Y."/>
            <person name="Boore J.L."/>
            <person name="Grigoriev I.V."/>
            <person name="Lindberg D.R."/>
            <person name="Seaver E.C."/>
            <person name="Weisblat D.A."/>
            <person name="Putnam N.H."/>
            <person name="Rokhsar D.S."/>
        </authorList>
    </citation>
    <scope>NUCLEOTIDE SEQUENCE [LARGE SCALE GENOMIC DNA]</scope>
</reference>
<dbReference type="Proteomes" id="UP000030746">
    <property type="component" value="Unassembled WGS sequence"/>
</dbReference>
<dbReference type="OrthoDB" id="6149182at2759"/>
<dbReference type="RefSeq" id="XP_009050423.1">
    <property type="nucleotide sequence ID" value="XM_009052175.1"/>
</dbReference>
<proteinExistence type="predicted"/>
<sequence length="251" mass="27036">HVISVQPSCSKTMDGITSIHVLTDLDVHVEAECNDRFLAQFSTVNYVDWFLNSTYQGNPLLSCVFMNVSNSFILFLSVSWAEPGEIMLNHDIYMITCVMDDHGKTASDVKTIKQGLLGPREIQSHMGGDASSGFSLELTDVRGDALGNIVPIGRRVRLTANILGAADENGIRAVSCDAVGGDSTYKILRGGCGDGMVIPKNIGFTTTGLKSESPVFTTFRLAKSKTVSFQCNFTTCVTNCDGVSVLSASMR</sequence>
<feature type="non-terminal residue" evidence="2">
    <location>
        <position position="1"/>
    </location>
</feature>
<accession>V4ANP0</accession>
<organism evidence="2 3">
    <name type="scientific">Lottia gigantea</name>
    <name type="common">Giant owl limpet</name>
    <dbReference type="NCBI Taxonomy" id="225164"/>
    <lineage>
        <taxon>Eukaryota</taxon>
        <taxon>Metazoa</taxon>
        <taxon>Spiralia</taxon>
        <taxon>Lophotrochozoa</taxon>
        <taxon>Mollusca</taxon>
        <taxon>Gastropoda</taxon>
        <taxon>Patellogastropoda</taxon>
        <taxon>Lottioidea</taxon>
        <taxon>Lottiidae</taxon>
        <taxon>Lottia</taxon>
    </lineage>
</organism>
<dbReference type="AlphaFoldDB" id="V4ANP0"/>
<dbReference type="Pfam" id="PF25272">
    <property type="entry name" value="VERL_C"/>
    <property type="match status" value="1"/>
</dbReference>
<dbReference type="KEGG" id="lgi:LOTGIDRAFT_114180"/>
<dbReference type="EMBL" id="KB201205">
    <property type="protein sequence ID" value="ESO98787.1"/>
    <property type="molecule type" value="Genomic_DNA"/>
</dbReference>
<dbReference type="GeneID" id="20231057"/>
<dbReference type="CTD" id="20231057"/>
<evidence type="ECO:0000259" key="1">
    <source>
        <dbReference type="Pfam" id="PF25272"/>
    </source>
</evidence>
<name>V4ANP0_LOTGI</name>
<protein>
    <recommendedName>
        <fullName evidence="1">Vitelline envelope sperm lysin receptor C-terminal domain-containing protein</fullName>
    </recommendedName>
</protein>
<keyword evidence="3" id="KW-1185">Reference proteome</keyword>
<feature type="domain" description="Vitelline envelope sperm lysin receptor C-terminal" evidence="1">
    <location>
        <begin position="19"/>
        <end position="245"/>
    </location>
</feature>
<dbReference type="InterPro" id="IPR057371">
    <property type="entry name" value="VERL_C"/>
</dbReference>
<evidence type="ECO:0000313" key="3">
    <source>
        <dbReference type="Proteomes" id="UP000030746"/>
    </source>
</evidence>
<evidence type="ECO:0000313" key="2">
    <source>
        <dbReference type="EMBL" id="ESO98787.1"/>
    </source>
</evidence>
<dbReference type="OMA" id="SQACAND"/>
<gene>
    <name evidence="2" type="ORF">LOTGIDRAFT_114180</name>
</gene>
<dbReference type="HOGENOM" id="CLU_1002157_0_0_1"/>